<feature type="transmembrane region" description="Helical" evidence="1">
    <location>
        <begin position="12"/>
        <end position="30"/>
    </location>
</feature>
<feature type="transmembrane region" description="Helical" evidence="1">
    <location>
        <begin position="208"/>
        <end position="225"/>
    </location>
</feature>
<evidence type="ECO:0008006" key="4">
    <source>
        <dbReference type="Google" id="ProtNLM"/>
    </source>
</evidence>
<accession>A0ABN5GVX1</accession>
<keyword evidence="1" id="KW-1133">Transmembrane helix</keyword>
<feature type="transmembrane region" description="Helical" evidence="1">
    <location>
        <begin position="389"/>
        <end position="406"/>
    </location>
</feature>
<protein>
    <recommendedName>
        <fullName evidence="4">Glycosyltransferase RgtA/B/C/D-like domain-containing protein</fullName>
    </recommendedName>
</protein>
<keyword evidence="1" id="KW-0472">Membrane</keyword>
<feature type="transmembrane region" description="Helical" evidence="1">
    <location>
        <begin position="232"/>
        <end position="248"/>
    </location>
</feature>
<reference evidence="2 3" key="1">
    <citation type="journal article" date="2019" name="Sci. Rep.">
        <title>Sulfobacillus thermotolerans: new insights into resistance and metabolic capacities of acidophilic chemolithotrophs.</title>
        <authorList>
            <person name="Panyushkina A.E."/>
            <person name="Babenko V.V."/>
            <person name="Nikitina A.S."/>
            <person name="Selezneva O.V."/>
            <person name="Tsaplina I.A."/>
            <person name="Letarova M.A."/>
            <person name="Kostryukova E.S."/>
            <person name="Letarov A.V."/>
        </authorList>
    </citation>
    <scope>NUCLEOTIDE SEQUENCE [LARGE SCALE GENOMIC DNA]</scope>
    <source>
        <strain evidence="2 3">Kr1</strain>
    </source>
</reference>
<evidence type="ECO:0000256" key="1">
    <source>
        <dbReference type="SAM" id="Phobius"/>
    </source>
</evidence>
<evidence type="ECO:0000313" key="2">
    <source>
        <dbReference type="EMBL" id="AUW92560.1"/>
    </source>
</evidence>
<evidence type="ECO:0000313" key="3">
    <source>
        <dbReference type="Proteomes" id="UP000325292"/>
    </source>
</evidence>
<feature type="transmembrane region" description="Helical" evidence="1">
    <location>
        <begin position="254"/>
        <end position="270"/>
    </location>
</feature>
<keyword evidence="1" id="KW-0812">Transmembrane</keyword>
<organism evidence="2 3">
    <name type="scientific">Sulfobacillus thermotolerans</name>
    <dbReference type="NCBI Taxonomy" id="338644"/>
    <lineage>
        <taxon>Bacteria</taxon>
        <taxon>Bacillati</taxon>
        <taxon>Bacillota</taxon>
        <taxon>Clostridia</taxon>
        <taxon>Eubacteriales</taxon>
        <taxon>Clostridiales Family XVII. Incertae Sedis</taxon>
        <taxon>Sulfobacillus</taxon>
    </lineage>
</organism>
<feature type="transmembrane region" description="Helical" evidence="1">
    <location>
        <begin position="412"/>
        <end position="433"/>
    </location>
</feature>
<feature type="transmembrane region" description="Helical" evidence="1">
    <location>
        <begin position="147"/>
        <end position="169"/>
    </location>
</feature>
<sequence length="530" mass="59381">MHKVRGREQFMVFAFFLSLGLIWMGLMPLWQGPDEPAQFAYVQYMEHHVFPPRQDIVPAGQSPWLYSPSSAENMAVTLSQRARVLQDPAAWFSWTPYETAKIFRAVAHASASAQAATIGTQNYVEIYPPLYYDLIAWGLRLLGLRNVLYAAYMARAVSALWLAVLGVVWNQVLRSAIRQSVLRLMFLATAVLAIPTVGMLGGVVNNDVVMDGASMAVFGASLAAMQNPLRFISWKGAVALGLLAGMVIWTKEEAYLALALSLPFVLSSVWRKQASWRVRGAWFGLAGATALLVAWPWFALMLHRYHALVPPLTYQSAGSNPRTWGFVVRHELLSRSFQMDMMVTQLFFGMDCPWWQPWISISWFRLVLGAIVIWILLGGVLAGRGQRGWALAMVWISAGFTMLWLMQGEYNVLTGFYFLQGRYFLFLLAPASWLAAHWWMKWPKVLQIGTFIGAALLSLATMSRTIWRYYHHSLLSYLLGHVVLLAPPASINLSRICLGILATAVAVAPITLLAYFRADTEPTQKSHKGV</sequence>
<feature type="transmembrane region" description="Helical" evidence="1">
    <location>
        <begin position="282"/>
        <end position="302"/>
    </location>
</feature>
<feature type="transmembrane region" description="Helical" evidence="1">
    <location>
        <begin position="496"/>
        <end position="516"/>
    </location>
</feature>
<feature type="transmembrane region" description="Helical" evidence="1">
    <location>
        <begin position="181"/>
        <end position="202"/>
    </location>
</feature>
<dbReference type="Proteomes" id="UP000325292">
    <property type="component" value="Chromosome"/>
</dbReference>
<dbReference type="EMBL" id="CP019454">
    <property type="protein sequence ID" value="AUW92560.1"/>
    <property type="molecule type" value="Genomic_DNA"/>
</dbReference>
<feature type="transmembrane region" description="Helical" evidence="1">
    <location>
        <begin position="445"/>
        <end position="463"/>
    </location>
</feature>
<feature type="transmembrane region" description="Helical" evidence="1">
    <location>
        <begin position="363"/>
        <end position="382"/>
    </location>
</feature>
<keyword evidence="3" id="KW-1185">Reference proteome</keyword>
<name>A0ABN5GVX1_9FIRM</name>
<gene>
    <name evidence="2" type="ORF">BXT84_00155</name>
</gene>
<proteinExistence type="predicted"/>